<gene>
    <name evidence="1" type="ORF">SAMN05216293_3625</name>
</gene>
<reference evidence="1 2" key="1">
    <citation type="submission" date="2016-11" db="EMBL/GenBank/DDBJ databases">
        <authorList>
            <person name="Varghese N."/>
            <person name="Submissions S."/>
        </authorList>
    </citation>
    <scope>NUCLEOTIDE SEQUENCE [LARGE SCALE GENOMIC DNA]</scope>
    <source>
        <strain evidence="1 2">CGMCC 1.12174</strain>
    </source>
</reference>
<dbReference type="EMBL" id="FRAT01000011">
    <property type="protein sequence ID" value="SHL51429.1"/>
    <property type="molecule type" value="Genomic_DNA"/>
</dbReference>
<name>A0A1M7B9V9_9FLAO</name>
<evidence type="ECO:0000313" key="2">
    <source>
        <dbReference type="Proteomes" id="UP000184031"/>
    </source>
</evidence>
<evidence type="ECO:0000313" key="1">
    <source>
        <dbReference type="EMBL" id="SHL51429.1"/>
    </source>
</evidence>
<accession>A0A1M7B9V9</accession>
<organism evidence="1 2">
    <name type="scientific">Flagellimonas taeanensis</name>
    <dbReference type="NCBI Taxonomy" id="1005926"/>
    <lineage>
        <taxon>Bacteria</taxon>
        <taxon>Pseudomonadati</taxon>
        <taxon>Bacteroidota</taxon>
        <taxon>Flavobacteriia</taxon>
        <taxon>Flavobacteriales</taxon>
        <taxon>Flavobacteriaceae</taxon>
        <taxon>Flagellimonas</taxon>
    </lineage>
</organism>
<dbReference type="Proteomes" id="UP000184031">
    <property type="component" value="Unassembled WGS sequence"/>
</dbReference>
<sequence>MEVFYEFILRVYCMIINPSLSKGVIKKLKSILKVFGI</sequence>
<comment type="caution">
    <text evidence="1">The sequence shown here is derived from an EMBL/GenBank/DDBJ whole genome shotgun (WGS) entry which is preliminary data.</text>
</comment>
<proteinExistence type="predicted"/>
<protein>
    <submittedName>
        <fullName evidence="1">Uncharacterized protein</fullName>
    </submittedName>
</protein>
<dbReference type="AlphaFoldDB" id="A0A1M7B9V9"/>